<evidence type="ECO:0000313" key="2">
    <source>
        <dbReference type="EMBL" id="GAA4759905.1"/>
    </source>
</evidence>
<dbReference type="EMBL" id="BAABIP010000007">
    <property type="protein sequence ID" value="GAA4759905.1"/>
    <property type="molecule type" value="Genomic_DNA"/>
</dbReference>
<dbReference type="PROSITE" id="PS51257">
    <property type="entry name" value="PROKAR_LIPOPROTEIN"/>
    <property type="match status" value="1"/>
</dbReference>
<evidence type="ECO:0000313" key="3">
    <source>
        <dbReference type="Proteomes" id="UP001500141"/>
    </source>
</evidence>
<reference evidence="3" key="1">
    <citation type="journal article" date="2019" name="Int. J. Syst. Evol. Microbiol.">
        <title>The Global Catalogue of Microorganisms (GCM) 10K type strain sequencing project: providing services to taxonomists for standard genome sequencing and annotation.</title>
        <authorList>
            <consortium name="The Broad Institute Genomics Platform"/>
            <consortium name="The Broad Institute Genome Sequencing Center for Infectious Disease"/>
            <person name="Wu L."/>
            <person name="Ma J."/>
        </authorList>
    </citation>
    <scope>NUCLEOTIDE SEQUENCE [LARGE SCALE GENOMIC DNA]</scope>
    <source>
        <strain evidence="3">JCM 18198</strain>
    </source>
</reference>
<evidence type="ECO:0000259" key="1">
    <source>
        <dbReference type="Pfam" id="PF14129"/>
    </source>
</evidence>
<keyword evidence="3" id="KW-1185">Reference proteome</keyword>
<comment type="caution">
    <text evidence="2">The sequence shown here is derived from an EMBL/GenBank/DDBJ whole genome shotgun (WGS) entry which is preliminary data.</text>
</comment>
<gene>
    <name evidence="2" type="ORF">GCM10023230_05720</name>
</gene>
<organism evidence="2 3">
    <name type="scientific">Flavobacterium hankyongi</name>
    <dbReference type="NCBI Taxonomy" id="1176532"/>
    <lineage>
        <taxon>Bacteria</taxon>
        <taxon>Pseudomonadati</taxon>
        <taxon>Bacteroidota</taxon>
        <taxon>Flavobacteriia</taxon>
        <taxon>Flavobacteriales</taxon>
        <taxon>Flavobacteriaceae</taxon>
        <taxon>Flavobacterium</taxon>
    </lineage>
</organism>
<proteinExistence type="predicted"/>
<protein>
    <submittedName>
        <fullName evidence="2">DUF4296 domain-containing protein</fullName>
    </submittedName>
</protein>
<dbReference type="InterPro" id="IPR025381">
    <property type="entry name" value="DUF4296"/>
</dbReference>
<name>A0ABP8ZM61_9FLAO</name>
<dbReference type="RefSeq" id="WP_264544246.1">
    <property type="nucleotide sequence ID" value="NZ_BAABIP010000007.1"/>
</dbReference>
<sequence>MKKVAVIVSLIFLFASCTVKNEIKKPEKLIEQDVMENILYDLALLQALKGYSPMELQKNSVNPKSYIYQKYKIDSIQFVENNKYYSSNIEEYKLMYDRIIARIEKEKKDVDAKINKDFKKKQQQIADSLKKVSKKKKPTVLARG</sequence>
<accession>A0ABP8ZM61</accession>
<feature type="domain" description="DUF4296" evidence="1">
    <location>
        <begin position="26"/>
        <end position="108"/>
    </location>
</feature>
<dbReference type="Pfam" id="PF14129">
    <property type="entry name" value="DUF4296"/>
    <property type="match status" value="1"/>
</dbReference>
<dbReference type="Proteomes" id="UP001500141">
    <property type="component" value="Unassembled WGS sequence"/>
</dbReference>